<organism evidence="1 2">
    <name type="scientific">Actinacidiphila oryziradicis</name>
    <dbReference type="NCBI Taxonomy" id="2571141"/>
    <lineage>
        <taxon>Bacteria</taxon>
        <taxon>Bacillati</taxon>
        <taxon>Actinomycetota</taxon>
        <taxon>Actinomycetes</taxon>
        <taxon>Kitasatosporales</taxon>
        <taxon>Streptomycetaceae</taxon>
        <taxon>Actinacidiphila</taxon>
    </lineage>
</organism>
<reference evidence="1 2" key="1">
    <citation type="submission" date="2019-04" db="EMBL/GenBank/DDBJ databases">
        <title>Streptomyces oryziradicis sp. nov., a novel actinomycete isolated from rhizosphere soil of rice (Oryza sativa L.).</title>
        <authorList>
            <person name="Li C."/>
        </authorList>
    </citation>
    <scope>NUCLEOTIDE SEQUENCE [LARGE SCALE GENOMIC DNA]</scope>
    <source>
        <strain evidence="1 2">NEAU-C40</strain>
    </source>
</reference>
<keyword evidence="2" id="KW-1185">Reference proteome</keyword>
<evidence type="ECO:0000313" key="1">
    <source>
        <dbReference type="EMBL" id="TKA11738.1"/>
    </source>
</evidence>
<protein>
    <submittedName>
        <fullName evidence="1">YebC/PmpR family DNA-binding transcriptional regulator</fullName>
    </submittedName>
</protein>
<gene>
    <name evidence="1" type="ORF">FCI23_10435</name>
</gene>
<accession>A0A4U0SQS8</accession>
<keyword evidence="1" id="KW-0238">DNA-binding</keyword>
<dbReference type="GO" id="GO:0003677">
    <property type="term" value="F:DNA binding"/>
    <property type="evidence" value="ECO:0007669"/>
    <property type="project" value="UniProtKB-KW"/>
</dbReference>
<comment type="caution">
    <text evidence="1">The sequence shown here is derived from an EMBL/GenBank/DDBJ whole genome shotgun (WGS) entry which is preliminary data.</text>
</comment>
<dbReference type="AlphaFoldDB" id="A0A4U0SQS8"/>
<sequence>MPTQDQRLLTYIRRAGNNGRTRSEVRDALKEKGARRPSKADLDTLLDPLIDAGLLLATERPTAGRHVTVYLAPENLLKETP</sequence>
<evidence type="ECO:0000313" key="2">
    <source>
        <dbReference type="Proteomes" id="UP000305778"/>
    </source>
</evidence>
<dbReference type="RefSeq" id="WP_136723198.1">
    <property type="nucleotide sequence ID" value="NZ_SUMC01000007.1"/>
</dbReference>
<name>A0A4U0SQS8_9ACTN</name>
<dbReference type="EMBL" id="SUMC01000007">
    <property type="protein sequence ID" value="TKA11738.1"/>
    <property type="molecule type" value="Genomic_DNA"/>
</dbReference>
<dbReference type="Proteomes" id="UP000305778">
    <property type="component" value="Unassembled WGS sequence"/>
</dbReference>
<proteinExistence type="predicted"/>